<dbReference type="Pfam" id="PF05004">
    <property type="entry name" value="IFRD"/>
    <property type="match status" value="1"/>
</dbReference>
<gene>
    <name evidence="3" type="ORF">B0H67DRAFT_682614</name>
</gene>
<dbReference type="PANTHER" id="PTHR12354">
    <property type="entry name" value="INTERFERON-RELATED DEVELOPMENTAL REGULATOR"/>
    <property type="match status" value="1"/>
</dbReference>
<comment type="similarity">
    <text evidence="1">Belongs to the IFRD family.</text>
</comment>
<comment type="caution">
    <text evidence="3">The sequence shown here is derived from an EMBL/GenBank/DDBJ whole genome shotgun (WGS) entry which is preliminary data.</text>
</comment>
<dbReference type="Proteomes" id="UP001172102">
    <property type="component" value="Unassembled WGS sequence"/>
</dbReference>
<reference evidence="3" key="1">
    <citation type="submission" date="2023-06" db="EMBL/GenBank/DDBJ databases">
        <title>Genome-scale phylogeny and comparative genomics of the fungal order Sordariales.</title>
        <authorList>
            <consortium name="Lawrence Berkeley National Laboratory"/>
            <person name="Hensen N."/>
            <person name="Bonometti L."/>
            <person name="Westerberg I."/>
            <person name="Brannstrom I.O."/>
            <person name="Guillou S."/>
            <person name="Cros-Aarteil S."/>
            <person name="Calhoun S."/>
            <person name="Haridas S."/>
            <person name="Kuo A."/>
            <person name="Mondo S."/>
            <person name="Pangilinan J."/>
            <person name="Riley R."/>
            <person name="Labutti K."/>
            <person name="Andreopoulos B."/>
            <person name="Lipzen A."/>
            <person name="Chen C."/>
            <person name="Yanf M."/>
            <person name="Daum C."/>
            <person name="Ng V."/>
            <person name="Clum A."/>
            <person name="Steindorff A."/>
            <person name="Ohm R."/>
            <person name="Martin F."/>
            <person name="Silar P."/>
            <person name="Natvig D."/>
            <person name="Lalanne C."/>
            <person name="Gautier V."/>
            <person name="Ament-Velasquez S.L."/>
            <person name="Kruys A."/>
            <person name="Hutchinson M.I."/>
            <person name="Powell A.J."/>
            <person name="Barry K."/>
            <person name="Miller A.N."/>
            <person name="Grigoriev I.V."/>
            <person name="Debuchy R."/>
            <person name="Gladieux P."/>
            <person name="Thoren M.H."/>
            <person name="Johannesson H."/>
        </authorList>
    </citation>
    <scope>NUCLEOTIDE SEQUENCE</scope>
    <source>
        <strain evidence="3">SMH4607-1</strain>
    </source>
</reference>
<evidence type="ECO:0000259" key="2">
    <source>
        <dbReference type="Pfam" id="PF05004"/>
    </source>
</evidence>
<dbReference type="EMBL" id="JAUKUA010000003">
    <property type="protein sequence ID" value="KAK0720754.1"/>
    <property type="molecule type" value="Genomic_DNA"/>
</dbReference>
<sequence length="255" mass="28273">MTAPSEEERKTGIQAIAHTLINNPTQGFDILGDVFSTLEDVATSDNKEVKIKKVLDFLLEIMSSDDRSVHATYNAKVVIAVLQAWVFGAIVTGDLTHKQAQAFEVLFEQLESTEIEVQCSTGAVLAYLFEAGAYEEETVECSGAGRMETKAAKYRVLSHLVQVQVEISRSIGKQERRKFRSDITTITTSLESGIGPYLPPGAPCFGAAKMQLSNPRSVTIDTWRSHFILRVLSKISHPYQIGGLTNVQWIIYHYC</sequence>
<evidence type="ECO:0000313" key="3">
    <source>
        <dbReference type="EMBL" id="KAK0720754.1"/>
    </source>
</evidence>
<dbReference type="InterPro" id="IPR039777">
    <property type="entry name" value="IFRD"/>
</dbReference>
<keyword evidence="4" id="KW-1185">Reference proteome</keyword>
<accession>A0AA40DY48</accession>
<dbReference type="SUPFAM" id="SSF48371">
    <property type="entry name" value="ARM repeat"/>
    <property type="match status" value="1"/>
</dbReference>
<dbReference type="InterPro" id="IPR007701">
    <property type="entry name" value="Interferon-rel_develop_reg_N"/>
</dbReference>
<proteinExistence type="inferred from homology"/>
<organism evidence="3 4">
    <name type="scientific">Lasiosphaeris hirsuta</name>
    <dbReference type="NCBI Taxonomy" id="260670"/>
    <lineage>
        <taxon>Eukaryota</taxon>
        <taxon>Fungi</taxon>
        <taxon>Dikarya</taxon>
        <taxon>Ascomycota</taxon>
        <taxon>Pezizomycotina</taxon>
        <taxon>Sordariomycetes</taxon>
        <taxon>Sordariomycetidae</taxon>
        <taxon>Sordariales</taxon>
        <taxon>Lasiosphaeriaceae</taxon>
        <taxon>Lasiosphaeris</taxon>
    </lineage>
</organism>
<name>A0AA40DY48_9PEZI</name>
<evidence type="ECO:0000256" key="1">
    <source>
        <dbReference type="ARBA" id="ARBA00008828"/>
    </source>
</evidence>
<feature type="domain" description="Interferon-related developmental regulator N-terminal" evidence="2">
    <location>
        <begin position="44"/>
        <end position="191"/>
    </location>
</feature>
<dbReference type="PANTHER" id="PTHR12354:SF1">
    <property type="entry name" value="INTERFERON-RELATED DEVELOPMENTAL REGULATOR 1"/>
    <property type="match status" value="1"/>
</dbReference>
<evidence type="ECO:0000313" key="4">
    <source>
        <dbReference type="Proteomes" id="UP001172102"/>
    </source>
</evidence>
<dbReference type="AlphaFoldDB" id="A0AA40DY48"/>
<protein>
    <recommendedName>
        <fullName evidence="2">Interferon-related developmental regulator N-terminal domain-containing protein</fullName>
    </recommendedName>
</protein>
<dbReference type="InterPro" id="IPR016024">
    <property type="entry name" value="ARM-type_fold"/>
</dbReference>